<feature type="region of interest" description="Disordered" evidence="1">
    <location>
        <begin position="43"/>
        <end position="101"/>
    </location>
</feature>
<dbReference type="Proteomes" id="UP000314294">
    <property type="component" value="Unassembled WGS sequence"/>
</dbReference>
<sequence>MLTERRRWRTPCCSGPPQHGQVSAVRIAYLDTARVFGEQATDEVTVETKSTRSLLNKRDRRPPEDSNYSLEAFGRHTENSMRSGNNTSRFRSQKPAISYDT</sequence>
<evidence type="ECO:0000313" key="3">
    <source>
        <dbReference type="Proteomes" id="UP000314294"/>
    </source>
</evidence>
<proteinExistence type="predicted"/>
<organism evidence="2 3">
    <name type="scientific">Liparis tanakae</name>
    <name type="common">Tanaka's snailfish</name>
    <dbReference type="NCBI Taxonomy" id="230148"/>
    <lineage>
        <taxon>Eukaryota</taxon>
        <taxon>Metazoa</taxon>
        <taxon>Chordata</taxon>
        <taxon>Craniata</taxon>
        <taxon>Vertebrata</taxon>
        <taxon>Euteleostomi</taxon>
        <taxon>Actinopterygii</taxon>
        <taxon>Neopterygii</taxon>
        <taxon>Teleostei</taxon>
        <taxon>Neoteleostei</taxon>
        <taxon>Acanthomorphata</taxon>
        <taxon>Eupercaria</taxon>
        <taxon>Perciformes</taxon>
        <taxon>Cottioidei</taxon>
        <taxon>Cottales</taxon>
        <taxon>Liparidae</taxon>
        <taxon>Liparis</taxon>
    </lineage>
</organism>
<reference evidence="2 3" key="1">
    <citation type="submission" date="2019-03" db="EMBL/GenBank/DDBJ databases">
        <title>First draft genome of Liparis tanakae, snailfish: a comprehensive survey of snailfish specific genes.</title>
        <authorList>
            <person name="Kim W."/>
            <person name="Song I."/>
            <person name="Jeong J.-H."/>
            <person name="Kim D."/>
            <person name="Kim S."/>
            <person name="Ryu S."/>
            <person name="Song J.Y."/>
            <person name="Lee S.K."/>
        </authorList>
    </citation>
    <scope>NUCLEOTIDE SEQUENCE [LARGE SCALE GENOMIC DNA]</scope>
    <source>
        <tissue evidence="2">Muscle</tissue>
    </source>
</reference>
<accession>A0A4Z2FGS0</accession>
<evidence type="ECO:0000256" key="1">
    <source>
        <dbReference type="SAM" id="MobiDB-lite"/>
    </source>
</evidence>
<dbReference type="AlphaFoldDB" id="A0A4Z2FGS0"/>
<gene>
    <name evidence="2" type="ORF">EYF80_049441</name>
</gene>
<protein>
    <submittedName>
        <fullName evidence="2">Uncharacterized protein</fullName>
    </submittedName>
</protein>
<keyword evidence="3" id="KW-1185">Reference proteome</keyword>
<evidence type="ECO:0000313" key="2">
    <source>
        <dbReference type="EMBL" id="TNN40396.1"/>
    </source>
</evidence>
<dbReference type="EMBL" id="SRLO01001193">
    <property type="protein sequence ID" value="TNN40396.1"/>
    <property type="molecule type" value="Genomic_DNA"/>
</dbReference>
<comment type="caution">
    <text evidence="2">The sequence shown here is derived from an EMBL/GenBank/DDBJ whole genome shotgun (WGS) entry which is preliminary data.</text>
</comment>
<feature type="region of interest" description="Disordered" evidence="1">
    <location>
        <begin position="1"/>
        <end position="20"/>
    </location>
</feature>
<feature type="compositionally biased region" description="Polar residues" evidence="1">
    <location>
        <begin position="80"/>
        <end position="90"/>
    </location>
</feature>
<name>A0A4Z2FGS0_9TELE</name>